<dbReference type="GO" id="GO:0003700">
    <property type="term" value="F:DNA-binding transcription factor activity"/>
    <property type="evidence" value="ECO:0007669"/>
    <property type="project" value="InterPro"/>
</dbReference>
<dbReference type="SUPFAM" id="SSF46785">
    <property type="entry name" value="Winged helix' DNA-binding domain"/>
    <property type="match status" value="1"/>
</dbReference>
<dbReference type="GO" id="GO:0003677">
    <property type="term" value="F:DNA binding"/>
    <property type="evidence" value="ECO:0007669"/>
    <property type="project" value="UniProtKB-KW"/>
</dbReference>
<dbReference type="NCBIfam" id="NF033788">
    <property type="entry name" value="HTH_metalloreg"/>
    <property type="match status" value="1"/>
</dbReference>
<dbReference type="PANTHER" id="PTHR33154:SF33">
    <property type="entry name" value="TRANSCRIPTIONAL REPRESSOR SDPR"/>
    <property type="match status" value="1"/>
</dbReference>
<dbReference type="PANTHER" id="PTHR33154">
    <property type="entry name" value="TRANSCRIPTIONAL REGULATOR, ARSR FAMILY"/>
    <property type="match status" value="1"/>
</dbReference>
<reference evidence="5" key="1">
    <citation type="submission" date="2021-01" db="EMBL/GenBank/DDBJ databases">
        <title>Whole genome shotgun sequence of Actinoplanes rishiriensis NBRC 108556.</title>
        <authorList>
            <person name="Komaki H."/>
            <person name="Tamura T."/>
        </authorList>
    </citation>
    <scope>NUCLEOTIDE SEQUENCE</scope>
    <source>
        <strain evidence="5">NBRC 108556</strain>
    </source>
</reference>
<dbReference type="AlphaFoldDB" id="A0A919N0J5"/>
<protein>
    <submittedName>
        <fullName evidence="5">Transcriptional regulator</fullName>
    </submittedName>
</protein>
<dbReference type="Proteomes" id="UP000636960">
    <property type="component" value="Unassembled WGS sequence"/>
</dbReference>
<evidence type="ECO:0000313" key="6">
    <source>
        <dbReference type="Proteomes" id="UP000636960"/>
    </source>
</evidence>
<evidence type="ECO:0000313" key="5">
    <source>
        <dbReference type="EMBL" id="GIE95182.1"/>
    </source>
</evidence>
<comment type="caution">
    <text evidence="5">The sequence shown here is derived from an EMBL/GenBank/DDBJ whole genome shotgun (WGS) entry which is preliminary data.</text>
</comment>
<evidence type="ECO:0000256" key="2">
    <source>
        <dbReference type="ARBA" id="ARBA00023125"/>
    </source>
</evidence>
<dbReference type="InterPro" id="IPR036388">
    <property type="entry name" value="WH-like_DNA-bd_sf"/>
</dbReference>
<dbReference type="PROSITE" id="PS50987">
    <property type="entry name" value="HTH_ARSR_2"/>
    <property type="match status" value="1"/>
</dbReference>
<dbReference type="InterPro" id="IPR036390">
    <property type="entry name" value="WH_DNA-bd_sf"/>
</dbReference>
<keyword evidence="3" id="KW-0804">Transcription</keyword>
<gene>
    <name evidence="5" type="ORF">Ari01nite_26470</name>
</gene>
<dbReference type="EMBL" id="BOMV01000025">
    <property type="protein sequence ID" value="GIE95182.1"/>
    <property type="molecule type" value="Genomic_DNA"/>
</dbReference>
<proteinExistence type="predicted"/>
<keyword evidence="1" id="KW-0805">Transcription regulation</keyword>
<dbReference type="InterPro" id="IPR051081">
    <property type="entry name" value="HTH_MetalResp_TranReg"/>
</dbReference>
<evidence type="ECO:0000259" key="4">
    <source>
        <dbReference type="PROSITE" id="PS50987"/>
    </source>
</evidence>
<feature type="domain" description="HTH arsR-type" evidence="4">
    <location>
        <begin position="1"/>
        <end position="90"/>
    </location>
</feature>
<dbReference type="InterPro" id="IPR001845">
    <property type="entry name" value="HTH_ArsR_DNA-bd_dom"/>
</dbReference>
<dbReference type="InterPro" id="IPR011991">
    <property type="entry name" value="ArsR-like_HTH"/>
</dbReference>
<keyword evidence="6" id="KW-1185">Reference proteome</keyword>
<evidence type="ECO:0000256" key="3">
    <source>
        <dbReference type="ARBA" id="ARBA00023163"/>
    </source>
</evidence>
<sequence>MLTAMDALTAIAEPTRRRIVDALRVRESSVTDLVAALGMSQPAISKHLRVLRDAGVVTADVRAQQRIYRLQPGPFRELDAWLAPYRQMWTRHLAALEHHLDAKEQ</sequence>
<dbReference type="SMART" id="SM00418">
    <property type="entry name" value="HTH_ARSR"/>
    <property type="match status" value="1"/>
</dbReference>
<dbReference type="PRINTS" id="PR00778">
    <property type="entry name" value="HTHARSR"/>
</dbReference>
<evidence type="ECO:0000256" key="1">
    <source>
        <dbReference type="ARBA" id="ARBA00023015"/>
    </source>
</evidence>
<name>A0A919N0J5_9ACTN</name>
<organism evidence="5 6">
    <name type="scientific">Paractinoplanes rishiriensis</name>
    <dbReference type="NCBI Taxonomy" id="1050105"/>
    <lineage>
        <taxon>Bacteria</taxon>
        <taxon>Bacillati</taxon>
        <taxon>Actinomycetota</taxon>
        <taxon>Actinomycetes</taxon>
        <taxon>Micromonosporales</taxon>
        <taxon>Micromonosporaceae</taxon>
        <taxon>Paractinoplanes</taxon>
    </lineage>
</organism>
<dbReference type="Gene3D" id="1.10.10.10">
    <property type="entry name" value="Winged helix-like DNA-binding domain superfamily/Winged helix DNA-binding domain"/>
    <property type="match status" value="1"/>
</dbReference>
<dbReference type="Pfam" id="PF01022">
    <property type="entry name" value="HTH_5"/>
    <property type="match status" value="1"/>
</dbReference>
<dbReference type="CDD" id="cd00090">
    <property type="entry name" value="HTH_ARSR"/>
    <property type="match status" value="1"/>
</dbReference>
<accession>A0A919N0J5</accession>
<keyword evidence="2" id="KW-0238">DNA-binding</keyword>